<comment type="caution">
    <text evidence="2">The sequence shown here is derived from an EMBL/GenBank/DDBJ whole genome shotgun (WGS) entry which is preliminary data.</text>
</comment>
<accession>A0AAN8Q8J0</accession>
<dbReference type="Proteomes" id="UP001356427">
    <property type="component" value="Unassembled WGS sequence"/>
</dbReference>
<protein>
    <recommendedName>
        <fullName evidence="1">BROMI middle region domain-containing protein</fullName>
    </recommendedName>
</protein>
<organism evidence="2 3">
    <name type="scientific">Coregonus suidteri</name>
    <dbReference type="NCBI Taxonomy" id="861788"/>
    <lineage>
        <taxon>Eukaryota</taxon>
        <taxon>Metazoa</taxon>
        <taxon>Chordata</taxon>
        <taxon>Craniata</taxon>
        <taxon>Vertebrata</taxon>
        <taxon>Euteleostomi</taxon>
        <taxon>Actinopterygii</taxon>
        <taxon>Neopterygii</taxon>
        <taxon>Teleostei</taxon>
        <taxon>Protacanthopterygii</taxon>
        <taxon>Salmoniformes</taxon>
        <taxon>Salmonidae</taxon>
        <taxon>Coregoninae</taxon>
        <taxon>Coregonus</taxon>
    </lineage>
</organism>
<dbReference type="AlphaFoldDB" id="A0AAN8Q8J0"/>
<gene>
    <name evidence="2" type="ORF">J4Q44_G00344010</name>
</gene>
<sequence length="148" mass="16534">MSQFSTEDEAELRQNLRYEFVKYLRQYVESALGAVIEEETESCARGEGHAVLSGQNTLVHAVTRRTRESGEVVWEETLLDNLLNFSATPKGLLFLQQTGAINECVTYMFSRFTKKRQVSRCEKFGYSVMVTQVAATAPGVVALHSSGT</sequence>
<proteinExistence type="predicted"/>
<feature type="non-terminal residue" evidence="2">
    <location>
        <position position="148"/>
    </location>
</feature>
<keyword evidence="3" id="KW-1185">Reference proteome</keyword>
<name>A0AAN8Q8J0_9TELE</name>
<dbReference type="Pfam" id="PF14961">
    <property type="entry name" value="BROMI"/>
    <property type="match status" value="1"/>
</dbReference>
<dbReference type="EMBL" id="JAGTTL010000034">
    <property type="protein sequence ID" value="KAK6295175.1"/>
    <property type="molecule type" value="Genomic_DNA"/>
</dbReference>
<feature type="domain" description="BROMI middle region" evidence="1">
    <location>
        <begin position="66"/>
        <end position="147"/>
    </location>
</feature>
<reference evidence="2 3" key="1">
    <citation type="submission" date="2021-04" db="EMBL/GenBank/DDBJ databases">
        <authorList>
            <person name="De Guttry C."/>
            <person name="Zahm M."/>
            <person name="Klopp C."/>
            <person name="Cabau C."/>
            <person name="Louis A."/>
            <person name="Berthelot C."/>
            <person name="Parey E."/>
            <person name="Roest Crollius H."/>
            <person name="Montfort J."/>
            <person name="Robinson-Rechavi M."/>
            <person name="Bucao C."/>
            <person name="Bouchez O."/>
            <person name="Gislard M."/>
            <person name="Lluch J."/>
            <person name="Milhes M."/>
            <person name="Lampietro C."/>
            <person name="Lopez Roques C."/>
            <person name="Donnadieu C."/>
            <person name="Braasch I."/>
            <person name="Desvignes T."/>
            <person name="Postlethwait J."/>
            <person name="Bobe J."/>
            <person name="Wedekind C."/>
            <person name="Guiguen Y."/>
        </authorList>
    </citation>
    <scope>NUCLEOTIDE SEQUENCE [LARGE SCALE GENOMIC DNA]</scope>
    <source>
        <strain evidence="2">Cs_M1</strain>
        <tissue evidence="2">Blood</tissue>
    </source>
</reference>
<evidence type="ECO:0000313" key="2">
    <source>
        <dbReference type="EMBL" id="KAK6295175.1"/>
    </source>
</evidence>
<evidence type="ECO:0000313" key="3">
    <source>
        <dbReference type="Proteomes" id="UP001356427"/>
    </source>
</evidence>
<evidence type="ECO:0000259" key="1">
    <source>
        <dbReference type="Pfam" id="PF14961"/>
    </source>
</evidence>
<dbReference type="InterPro" id="IPR032735">
    <property type="entry name" value="BROMI_M"/>
</dbReference>